<protein>
    <submittedName>
        <fullName evidence="1">Uncharacterized protein</fullName>
    </submittedName>
</protein>
<dbReference type="AlphaFoldDB" id="A0A2I1FGM8"/>
<accession>A0A2I1FGM8</accession>
<reference evidence="1 4" key="1">
    <citation type="submission" date="2016-04" db="EMBL/GenBank/DDBJ databases">
        <title>Genome analyses suggest a sexual origin of heterokaryosis in a supposedly ancient asexual fungus.</title>
        <authorList>
            <person name="Ropars J."/>
            <person name="Sedzielewska K."/>
            <person name="Noel J."/>
            <person name="Charron P."/>
            <person name="Farinelli L."/>
            <person name="Marton T."/>
            <person name="Kruger M."/>
            <person name="Pelin A."/>
            <person name="Brachmann A."/>
            <person name="Corradi N."/>
        </authorList>
    </citation>
    <scope>NUCLEOTIDE SEQUENCE [LARGE SCALE GENOMIC DNA]</scope>
    <source>
        <strain evidence="1 4">A5</strain>
    </source>
</reference>
<reference evidence="1 4" key="2">
    <citation type="submission" date="2017-09" db="EMBL/GenBank/DDBJ databases">
        <title>Extensive intraspecific genome diversity in a model arbuscular mycorrhizal fungus.</title>
        <authorList>
            <person name="Chen E.C."/>
            <person name="Morin E."/>
            <person name="Beaudet D."/>
            <person name="Noel J."/>
            <person name="Ndikumana S."/>
            <person name="Charron P."/>
            <person name="St-Onge C."/>
            <person name="Giorgi J."/>
            <person name="Grigoriev I.V."/>
            <person name="Roux C."/>
            <person name="Martin F.M."/>
            <person name="Corradi N."/>
        </authorList>
    </citation>
    <scope>NUCLEOTIDE SEQUENCE [LARGE SCALE GENOMIC DNA]</scope>
    <source>
        <strain evidence="1 4">A5</strain>
    </source>
</reference>
<sequence>MGCRQSKTSQKKLQACFKVLKAAHKSQLHQLEGENSLQEEVATLTEFGVLQFGLLYQQEKLIHQQEEEVQSNNEL</sequence>
<dbReference type="EMBL" id="LLXJ01000011">
    <property type="protein sequence ID" value="PKC17577.1"/>
    <property type="molecule type" value="Genomic_DNA"/>
</dbReference>
<evidence type="ECO:0000313" key="1">
    <source>
        <dbReference type="EMBL" id="PKC17577.1"/>
    </source>
</evidence>
<evidence type="ECO:0000313" key="3">
    <source>
        <dbReference type="Proteomes" id="UP000232688"/>
    </source>
</evidence>
<gene>
    <name evidence="2" type="ORF">RhiirA1_478038</name>
    <name evidence="1" type="ORF">RhiirA5_405759</name>
</gene>
<reference evidence="2 3" key="4">
    <citation type="submission" date="2017-10" db="EMBL/GenBank/DDBJ databases">
        <title>Genome analyses suggest a sexual origin of heterokaryosis in a supposedly ancient asexual fungus.</title>
        <authorList>
            <person name="Corradi N."/>
            <person name="Sedzielewska K."/>
            <person name="Noel J."/>
            <person name="Charron P."/>
            <person name="Farinelli L."/>
            <person name="Marton T."/>
            <person name="Kruger M."/>
            <person name="Pelin A."/>
            <person name="Brachmann A."/>
            <person name="Corradi N."/>
        </authorList>
    </citation>
    <scope>NUCLEOTIDE SEQUENCE [LARGE SCALE GENOMIC DNA]</scope>
    <source>
        <strain evidence="2 3">A1</strain>
    </source>
</reference>
<evidence type="ECO:0000313" key="2">
    <source>
        <dbReference type="EMBL" id="PKC54065.1"/>
    </source>
</evidence>
<reference evidence="2 3" key="3">
    <citation type="submission" date="2017-10" db="EMBL/GenBank/DDBJ databases">
        <title>Extensive intraspecific genome diversity in a model arbuscular mycorrhizal fungus.</title>
        <authorList>
            <person name="Chen E.C.H."/>
            <person name="Morin E."/>
            <person name="Baudet D."/>
            <person name="Noel J."/>
            <person name="Ndikumana S."/>
            <person name="Charron P."/>
            <person name="St-Onge C."/>
            <person name="Giorgi J."/>
            <person name="Grigoriev I.V."/>
            <person name="Roux C."/>
            <person name="Martin F.M."/>
            <person name="Corradi N."/>
        </authorList>
    </citation>
    <scope>NUCLEOTIDE SEQUENCE [LARGE SCALE GENOMIC DNA]</scope>
    <source>
        <strain evidence="2 3">A1</strain>
    </source>
</reference>
<name>A0A2I1FGM8_9GLOM</name>
<dbReference type="Proteomes" id="UP000232722">
    <property type="component" value="Unassembled WGS sequence"/>
</dbReference>
<evidence type="ECO:0000313" key="4">
    <source>
        <dbReference type="Proteomes" id="UP000232722"/>
    </source>
</evidence>
<comment type="caution">
    <text evidence="1">The sequence shown here is derived from an EMBL/GenBank/DDBJ whole genome shotgun (WGS) entry which is preliminary data.</text>
</comment>
<proteinExistence type="predicted"/>
<organism evidence="1 4">
    <name type="scientific">Rhizophagus irregularis</name>
    <dbReference type="NCBI Taxonomy" id="588596"/>
    <lineage>
        <taxon>Eukaryota</taxon>
        <taxon>Fungi</taxon>
        <taxon>Fungi incertae sedis</taxon>
        <taxon>Mucoromycota</taxon>
        <taxon>Glomeromycotina</taxon>
        <taxon>Glomeromycetes</taxon>
        <taxon>Glomerales</taxon>
        <taxon>Glomeraceae</taxon>
        <taxon>Rhizophagus</taxon>
    </lineage>
</organism>
<dbReference type="Proteomes" id="UP000232688">
    <property type="component" value="Unassembled WGS sequence"/>
</dbReference>
<dbReference type="EMBL" id="LLXH01003579">
    <property type="protein sequence ID" value="PKC54065.1"/>
    <property type="molecule type" value="Genomic_DNA"/>
</dbReference>
<dbReference type="VEuPathDB" id="FungiDB:RhiirA1_478038"/>